<organism evidence="1 2">
    <name type="scientific">Stephania japonica</name>
    <dbReference type="NCBI Taxonomy" id="461633"/>
    <lineage>
        <taxon>Eukaryota</taxon>
        <taxon>Viridiplantae</taxon>
        <taxon>Streptophyta</taxon>
        <taxon>Embryophyta</taxon>
        <taxon>Tracheophyta</taxon>
        <taxon>Spermatophyta</taxon>
        <taxon>Magnoliopsida</taxon>
        <taxon>Ranunculales</taxon>
        <taxon>Menispermaceae</taxon>
        <taxon>Menispermoideae</taxon>
        <taxon>Cissampelideae</taxon>
        <taxon>Stephania</taxon>
    </lineage>
</organism>
<evidence type="ECO:0000313" key="1">
    <source>
        <dbReference type="EMBL" id="KAK9097422.1"/>
    </source>
</evidence>
<dbReference type="Proteomes" id="UP001417504">
    <property type="component" value="Unassembled WGS sequence"/>
</dbReference>
<accession>A0AAP0HU21</accession>
<evidence type="ECO:0000313" key="2">
    <source>
        <dbReference type="Proteomes" id="UP001417504"/>
    </source>
</evidence>
<proteinExistence type="predicted"/>
<keyword evidence="2" id="KW-1185">Reference proteome</keyword>
<comment type="caution">
    <text evidence="1">The sequence shown here is derived from an EMBL/GenBank/DDBJ whole genome shotgun (WGS) entry which is preliminary data.</text>
</comment>
<name>A0AAP0HU21_9MAGN</name>
<sequence>MVSLLDATFTSFYGMGSKKEVKNSSISSMFLCFCCSDWNLCWLCLVTALWFRSVMVV</sequence>
<protein>
    <submittedName>
        <fullName evidence="1">Uncharacterized protein</fullName>
    </submittedName>
</protein>
<dbReference type="EMBL" id="JBBNAE010000009">
    <property type="protein sequence ID" value="KAK9097422.1"/>
    <property type="molecule type" value="Genomic_DNA"/>
</dbReference>
<gene>
    <name evidence="1" type="ORF">Sjap_022919</name>
</gene>
<dbReference type="AlphaFoldDB" id="A0AAP0HU21"/>
<reference evidence="1 2" key="1">
    <citation type="submission" date="2024-01" db="EMBL/GenBank/DDBJ databases">
        <title>Genome assemblies of Stephania.</title>
        <authorList>
            <person name="Yang L."/>
        </authorList>
    </citation>
    <scope>NUCLEOTIDE SEQUENCE [LARGE SCALE GENOMIC DNA]</scope>
    <source>
        <strain evidence="1">QJT</strain>
        <tissue evidence="1">Leaf</tissue>
    </source>
</reference>